<dbReference type="Proteomes" id="UP000505355">
    <property type="component" value="Chromosome"/>
</dbReference>
<proteinExistence type="predicted"/>
<keyword evidence="3" id="KW-1185">Reference proteome</keyword>
<dbReference type="GO" id="GO:0071949">
    <property type="term" value="F:FAD binding"/>
    <property type="evidence" value="ECO:0007669"/>
    <property type="project" value="InterPro"/>
</dbReference>
<dbReference type="PROSITE" id="PS50925">
    <property type="entry name" value="BLUF"/>
    <property type="match status" value="1"/>
</dbReference>
<dbReference type="GO" id="GO:0009882">
    <property type="term" value="F:blue light photoreceptor activity"/>
    <property type="evidence" value="ECO:0007669"/>
    <property type="project" value="InterPro"/>
</dbReference>
<feature type="domain" description="BLUF" evidence="1">
    <location>
        <begin position="1"/>
        <end position="92"/>
    </location>
</feature>
<evidence type="ECO:0000259" key="1">
    <source>
        <dbReference type="PROSITE" id="PS50925"/>
    </source>
</evidence>
<name>A0A7D4PTU4_9SPHI</name>
<dbReference type="EMBL" id="CP054139">
    <property type="protein sequence ID" value="QKJ29983.1"/>
    <property type="molecule type" value="Genomic_DNA"/>
</dbReference>
<gene>
    <name evidence="2" type="ORF">HQ865_09515</name>
</gene>
<evidence type="ECO:0000313" key="3">
    <source>
        <dbReference type="Proteomes" id="UP000505355"/>
    </source>
</evidence>
<dbReference type="AlphaFoldDB" id="A0A7D4PTU4"/>
<reference evidence="2 3" key="1">
    <citation type="submission" date="2020-05" db="EMBL/GenBank/DDBJ databases">
        <title>Mucilaginibacter mali sp. nov.</title>
        <authorList>
            <person name="Kim H.S."/>
            <person name="Lee K.C."/>
            <person name="Suh M.K."/>
            <person name="Kim J.-S."/>
            <person name="Han K.-I."/>
            <person name="Eom M.K."/>
            <person name="Shin Y.K."/>
            <person name="Lee J.-S."/>
        </authorList>
    </citation>
    <scope>NUCLEOTIDE SEQUENCE [LARGE SCALE GENOMIC DNA]</scope>
    <source>
        <strain evidence="2 3">G2-14</strain>
    </source>
</reference>
<protein>
    <submittedName>
        <fullName evidence="2">BLUF domain-containing protein</fullName>
    </submittedName>
</protein>
<organism evidence="2 3">
    <name type="scientific">Mucilaginibacter mali</name>
    <dbReference type="NCBI Taxonomy" id="2740462"/>
    <lineage>
        <taxon>Bacteria</taxon>
        <taxon>Pseudomonadati</taxon>
        <taxon>Bacteroidota</taxon>
        <taxon>Sphingobacteriia</taxon>
        <taxon>Sphingobacteriales</taxon>
        <taxon>Sphingobacteriaceae</taxon>
        <taxon>Mucilaginibacter</taxon>
    </lineage>
</organism>
<dbReference type="InterPro" id="IPR007024">
    <property type="entry name" value="BLUF_domain"/>
</dbReference>
<dbReference type="Pfam" id="PF04940">
    <property type="entry name" value="BLUF"/>
    <property type="match status" value="1"/>
</dbReference>
<dbReference type="RefSeq" id="WP_173414673.1">
    <property type="nucleotide sequence ID" value="NZ_CP054139.1"/>
</dbReference>
<dbReference type="SUPFAM" id="SSF54975">
    <property type="entry name" value="Acylphosphatase/BLUF domain-like"/>
    <property type="match status" value="1"/>
</dbReference>
<sequence>MEYLIYISTAKKLLDTKELTDILHVSRRNNKQHHITGVLLYSEGTFIQLLEGEPESVNIVYDLIVRDSRHKNIIKLIHTSTDKRSFPDWTMGFKIININDMGALEGYFNPQKHIITNNDNHPGVAMIKTFADNNMYY</sequence>
<dbReference type="SMART" id="SM01034">
    <property type="entry name" value="BLUF"/>
    <property type="match status" value="1"/>
</dbReference>
<dbReference type="InterPro" id="IPR036046">
    <property type="entry name" value="Acylphosphatase-like_dom_sf"/>
</dbReference>
<dbReference type="Gene3D" id="3.30.70.100">
    <property type="match status" value="1"/>
</dbReference>
<dbReference type="KEGG" id="mmab:HQ865_09515"/>
<accession>A0A7D4PTU4</accession>
<evidence type="ECO:0000313" key="2">
    <source>
        <dbReference type="EMBL" id="QKJ29983.1"/>
    </source>
</evidence>